<evidence type="ECO:0000313" key="2">
    <source>
        <dbReference type="EMBL" id="KAK6972240.1"/>
    </source>
</evidence>
<feature type="region of interest" description="Disordered" evidence="1">
    <location>
        <begin position="155"/>
        <end position="222"/>
    </location>
</feature>
<evidence type="ECO:0000313" key="4">
    <source>
        <dbReference type="Proteomes" id="UP001362999"/>
    </source>
</evidence>
<reference evidence="2 4" key="1">
    <citation type="journal article" date="2024" name="J Genomics">
        <title>Draft genome sequencing and assembly of Favolaschia claudopus CIRM-BRFM 2984 isolated from oak limbs.</title>
        <authorList>
            <person name="Navarro D."/>
            <person name="Drula E."/>
            <person name="Chaduli D."/>
            <person name="Cazenave R."/>
            <person name="Ahrendt S."/>
            <person name="Wang J."/>
            <person name="Lipzen A."/>
            <person name="Daum C."/>
            <person name="Barry K."/>
            <person name="Grigoriev I.V."/>
            <person name="Favel A."/>
            <person name="Rosso M.N."/>
            <person name="Martin F."/>
        </authorList>
    </citation>
    <scope>NUCLEOTIDE SEQUENCE [LARGE SCALE GENOMIC DNA]</scope>
    <source>
        <strain evidence="2 4">CIRM-BRFM 2984</strain>
    </source>
</reference>
<accession>A0AAV9Z6E6</accession>
<keyword evidence="4" id="KW-1185">Reference proteome</keyword>
<dbReference type="EMBL" id="JAWWNJ010000080">
    <property type="protein sequence ID" value="KAK7002015.1"/>
    <property type="molecule type" value="Genomic_DNA"/>
</dbReference>
<comment type="caution">
    <text evidence="2">The sequence shown here is derived from an EMBL/GenBank/DDBJ whole genome shotgun (WGS) entry which is preliminary data.</text>
</comment>
<dbReference type="EMBL" id="JAWWNJ010000190">
    <property type="protein sequence ID" value="KAK6972240.1"/>
    <property type="molecule type" value="Genomic_DNA"/>
</dbReference>
<dbReference type="AlphaFoldDB" id="A0AAV9Z6E6"/>
<evidence type="ECO:0000256" key="1">
    <source>
        <dbReference type="SAM" id="MobiDB-lite"/>
    </source>
</evidence>
<feature type="compositionally biased region" description="Low complexity" evidence="1">
    <location>
        <begin position="50"/>
        <end position="64"/>
    </location>
</feature>
<dbReference type="Proteomes" id="UP001362999">
    <property type="component" value="Unassembled WGS sequence"/>
</dbReference>
<name>A0AAV9Z6E6_9AGAR</name>
<protein>
    <submittedName>
        <fullName evidence="2">Uncharacterized protein</fullName>
    </submittedName>
</protein>
<feature type="compositionally biased region" description="Basic and acidic residues" evidence="1">
    <location>
        <begin position="213"/>
        <end position="222"/>
    </location>
</feature>
<sequence length="222" mass="23935">MLQLSTTNPSRSCLAFQPSSRAASIIPGTPLLRNLARVHRPRHQPYTHFSAPSSSTSTAGSSTSLEGHTSLPAPTHPMPSLDVLGFDVPFWILCLSNGCGIDTNLRLSPLQTPCSWMLPLHSLLLSPLSSETIADSFGKTSRWKEREEVLVLNAGGANSSTKDMEGNDGGDGLGGVEKERDFRSGDAFNPATSGYRLHPLSTPLSAHRTRKTPYPEDRIRGS</sequence>
<feature type="region of interest" description="Disordered" evidence="1">
    <location>
        <begin position="45"/>
        <end position="73"/>
    </location>
</feature>
<gene>
    <name evidence="3" type="ORF">R3P38DRAFT_3215769</name>
    <name evidence="2" type="ORF">R3P38DRAFT_3240151</name>
</gene>
<organism evidence="2 4">
    <name type="scientific">Favolaschia claudopus</name>
    <dbReference type="NCBI Taxonomy" id="2862362"/>
    <lineage>
        <taxon>Eukaryota</taxon>
        <taxon>Fungi</taxon>
        <taxon>Dikarya</taxon>
        <taxon>Basidiomycota</taxon>
        <taxon>Agaricomycotina</taxon>
        <taxon>Agaricomycetes</taxon>
        <taxon>Agaricomycetidae</taxon>
        <taxon>Agaricales</taxon>
        <taxon>Marasmiineae</taxon>
        <taxon>Mycenaceae</taxon>
        <taxon>Favolaschia</taxon>
    </lineage>
</organism>
<proteinExistence type="predicted"/>
<evidence type="ECO:0000313" key="3">
    <source>
        <dbReference type="EMBL" id="KAK7002015.1"/>
    </source>
</evidence>